<name>A0A9N7V6N7_PLEPL</name>
<feature type="region of interest" description="Disordered" evidence="1">
    <location>
        <begin position="1"/>
        <end position="36"/>
    </location>
</feature>
<dbReference type="EMBL" id="CADEAL010003925">
    <property type="protein sequence ID" value="CAB1446712.1"/>
    <property type="molecule type" value="Genomic_DNA"/>
</dbReference>
<proteinExistence type="predicted"/>
<evidence type="ECO:0000313" key="3">
    <source>
        <dbReference type="Proteomes" id="UP001153269"/>
    </source>
</evidence>
<reference evidence="2" key="1">
    <citation type="submission" date="2020-03" db="EMBL/GenBank/DDBJ databases">
        <authorList>
            <person name="Weist P."/>
        </authorList>
    </citation>
    <scope>NUCLEOTIDE SEQUENCE</scope>
</reference>
<evidence type="ECO:0000313" key="2">
    <source>
        <dbReference type="EMBL" id="CAB1446712.1"/>
    </source>
</evidence>
<dbReference type="Proteomes" id="UP001153269">
    <property type="component" value="Unassembled WGS sequence"/>
</dbReference>
<gene>
    <name evidence="2" type="ORF">PLEPLA_LOCUS34437</name>
</gene>
<keyword evidence="3" id="KW-1185">Reference proteome</keyword>
<feature type="compositionally biased region" description="Acidic residues" evidence="1">
    <location>
        <begin position="1"/>
        <end position="26"/>
    </location>
</feature>
<organism evidence="2 3">
    <name type="scientific">Pleuronectes platessa</name>
    <name type="common">European plaice</name>
    <dbReference type="NCBI Taxonomy" id="8262"/>
    <lineage>
        <taxon>Eukaryota</taxon>
        <taxon>Metazoa</taxon>
        <taxon>Chordata</taxon>
        <taxon>Craniata</taxon>
        <taxon>Vertebrata</taxon>
        <taxon>Euteleostomi</taxon>
        <taxon>Actinopterygii</taxon>
        <taxon>Neopterygii</taxon>
        <taxon>Teleostei</taxon>
        <taxon>Neoteleostei</taxon>
        <taxon>Acanthomorphata</taxon>
        <taxon>Carangaria</taxon>
        <taxon>Pleuronectiformes</taxon>
        <taxon>Pleuronectoidei</taxon>
        <taxon>Pleuronectidae</taxon>
        <taxon>Pleuronectes</taxon>
    </lineage>
</organism>
<evidence type="ECO:0000256" key="1">
    <source>
        <dbReference type="SAM" id="MobiDB-lite"/>
    </source>
</evidence>
<accession>A0A9N7V6N7</accession>
<dbReference type="AlphaFoldDB" id="A0A9N7V6N7"/>
<sequence length="179" mass="20280">MGNVLSEEEEEEEEEAEEEEEEEEDGSFFPTQGRKENDFMIHRYPGRRVSQSGSLTENSLLREWRVAESAQGMRLVCGAAEGAETVDICRPHKGGSLMAGRVHIAPLPALLSQFEPHERKRALRCQRRRIQLCGLSGEKHQQSAILQKEMSFIVVPTFPGAATLRHSLLFTIYRICAWP</sequence>
<comment type="caution">
    <text evidence="2">The sequence shown here is derived from an EMBL/GenBank/DDBJ whole genome shotgun (WGS) entry which is preliminary data.</text>
</comment>
<protein>
    <submittedName>
        <fullName evidence="2">Uncharacterized protein</fullName>
    </submittedName>
</protein>